<dbReference type="InterPro" id="IPR040976">
    <property type="entry name" value="Pkinase_fungal"/>
</dbReference>
<accession>A0A4Y7SW21</accession>
<sequence length="149" mass="17147">MSKPLQHDNTVTESPWYINLPTFMAIDLLNKSGAHLYRPDLKSFLYILIWAAVHYDLANGQRDIEVHPSLEPWQAVKPEFKGLLEEWTKPLRSLFIRDIMTYHELSPEEVKSDAAEETYGGQLTFKMFMAALKGTPCTWGIANFLNDDD</sequence>
<proteinExistence type="predicted"/>
<feature type="domain" description="Fungal-type protein kinase" evidence="1">
    <location>
        <begin position="22"/>
        <end position="51"/>
    </location>
</feature>
<name>A0A4Y7SW21_COPMI</name>
<dbReference type="STRING" id="71717.A0A4Y7SW21"/>
<dbReference type="Pfam" id="PF17667">
    <property type="entry name" value="Pkinase_fungal"/>
    <property type="match status" value="1"/>
</dbReference>
<dbReference type="OrthoDB" id="5569250at2759"/>
<gene>
    <name evidence="2" type="ORF">FA13DRAFT_1795930</name>
</gene>
<evidence type="ECO:0000313" key="3">
    <source>
        <dbReference type="Proteomes" id="UP000298030"/>
    </source>
</evidence>
<evidence type="ECO:0000259" key="1">
    <source>
        <dbReference type="Pfam" id="PF17667"/>
    </source>
</evidence>
<reference evidence="2 3" key="1">
    <citation type="journal article" date="2019" name="Nat. Ecol. Evol.">
        <title>Megaphylogeny resolves global patterns of mushroom evolution.</title>
        <authorList>
            <person name="Varga T."/>
            <person name="Krizsan K."/>
            <person name="Foldi C."/>
            <person name="Dima B."/>
            <person name="Sanchez-Garcia M."/>
            <person name="Sanchez-Ramirez S."/>
            <person name="Szollosi G.J."/>
            <person name="Szarkandi J.G."/>
            <person name="Papp V."/>
            <person name="Albert L."/>
            <person name="Andreopoulos W."/>
            <person name="Angelini C."/>
            <person name="Antonin V."/>
            <person name="Barry K.W."/>
            <person name="Bougher N.L."/>
            <person name="Buchanan P."/>
            <person name="Buyck B."/>
            <person name="Bense V."/>
            <person name="Catcheside P."/>
            <person name="Chovatia M."/>
            <person name="Cooper J."/>
            <person name="Damon W."/>
            <person name="Desjardin D."/>
            <person name="Finy P."/>
            <person name="Geml J."/>
            <person name="Haridas S."/>
            <person name="Hughes K."/>
            <person name="Justo A."/>
            <person name="Karasinski D."/>
            <person name="Kautmanova I."/>
            <person name="Kiss B."/>
            <person name="Kocsube S."/>
            <person name="Kotiranta H."/>
            <person name="LaButti K.M."/>
            <person name="Lechner B.E."/>
            <person name="Liimatainen K."/>
            <person name="Lipzen A."/>
            <person name="Lukacs Z."/>
            <person name="Mihaltcheva S."/>
            <person name="Morgado L.N."/>
            <person name="Niskanen T."/>
            <person name="Noordeloos M.E."/>
            <person name="Ohm R.A."/>
            <person name="Ortiz-Santana B."/>
            <person name="Ovrebo C."/>
            <person name="Racz N."/>
            <person name="Riley R."/>
            <person name="Savchenko A."/>
            <person name="Shiryaev A."/>
            <person name="Soop K."/>
            <person name="Spirin V."/>
            <person name="Szebenyi C."/>
            <person name="Tomsovsky M."/>
            <person name="Tulloss R.E."/>
            <person name="Uehling J."/>
            <person name="Grigoriev I.V."/>
            <person name="Vagvolgyi C."/>
            <person name="Papp T."/>
            <person name="Martin F.M."/>
            <person name="Miettinen O."/>
            <person name="Hibbett D.S."/>
            <person name="Nagy L.G."/>
        </authorList>
    </citation>
    <scope>NUCLEOTIDE SEQUENCE [LARGE SCALE GENOMIC DNA]</scope>
    <source>
        <strain evidence="2 3">FP101781</strain>
    </source>
</reference>
<comment type="caution">
    <text evidence="2">The sequence shown here is derived from an EMBL/GenBank/DDBJ whole genome shotgun (WGS) entry which is preliminary data.</text>
</comment>
<dbReference type="Proteomes" id="UP000298030">
    <property type="component" value="Unassembled WGS sequence"/>
</dbReference>
<evidence type="ECO:0000313" key="2">
    <source>
        <dbReference type="EMBL" id="TEB26075.1"/>
    </source>
</evidence>
<dbReference type="AlphaFoldDB" id="A0A4Y7SW21"/>
<protein>
    <recommendedName>
        <fullName evidence="1">Fungal-type protein kinase domain-containing protein</fullName>
    </recommendedName>
</protein>
<organism evidence="2 3">
    <name type="scientific">Coprinellus micaceus</name>
    <name type="common">Glistening ink-cap mushroom</name>
    <name type="synonym">Coprinus micaceus</name>
    <dbReference type="NCBI Taxonomy" id="71717"/>
    <lineage>
        <taxon>Eukaryota</taxon>
        <taxon>Fungi</taxon>
        <taxon>Dikarya</taxon>
        <taxon>Basidiomycota</taxon>
        <taxon>Agaricomycotina</taxon>
        <taxon>Agaricomycetes</taxon>
        <taxon>Agaricomycetidae</taxon>
        <taxon>Agaricales</taxon>
        <taxon>Agaricineae</taxon>
        <taxon>Psathyrellaceae</taxon>
        <taxon>Coprinellus</taxon>
    </lineage>
</organism>
<dbReference type="EMBL" id="QPFP01000051">
    <property type="protein sequence ID" value="TEB26075.1"/>
    <property type="molecule type" value="Genomic_DNA"/>
</dbReference>
<keyword evidence="3" id="KW-1185">Reference proteome</keyword>